<keyword evidence="3" id="KW-1185">Reference proteome</keyword>
<dbReference type="EMBL" id="JAWWNJ010000011">
    <property type="protein sequence ID" value="KAK7045263.1"/>
    <property type="molecule type" value="Genomic_DNA"/>
</dbReference>
<feature type="region of interest" description="Disordered" evidence="1">
    <location>
        <begin position="99"/>
        <end position="121"/>
    </location>
</feature>
<evidence type="ECO:0000256" key="1">
    <source>
        <dbReference type="SAM" id="MobiDB-lite"/>
    </source>
</evidence>
<organism evidence="2 3">
    <name type="scientific">Favolaschia claudopus</name>
    <dbReference type="NCBI Taxonomy" id="2862362"/>
    <lineage>
        <taxon>Eukaryota</taxon>
        <taxon>Fungi</taxon>
        <taxon>Dikarya</taxon>
        <taxon>Basidiomycota</taxon>
        <taxon>Agaricomycotina</taxon>
        <taxon>Agaricomycetes</taxon>
        <taxon>Agaricomycetidae</taxon>
        <taxon>Agaricales</taxon>
        <taxon>Marasmiineae</taxon>
        <taxon>Mycenaceae</taxon>
        <taxon>Favolaschia</taxon>
    </lineage>
</organism>
<protein>
    <submittedName>
        <fullName evidence="2">Uncharacterized protein</fullName>
    </submittedName>
</protein>
<gene>
    <name evidence="2" type="ORF">R3P38DRAFT_3177483</name>
</gene>
<reference evidence="2 3" key="1">
    <citation type="journal article" date="2024" name="J Genomics">
        <title>Draft genome sequencing and assembly of Favolaschia claudopus CIRM-BRFM 2984 isolated from oak limbs.</title>
        <authorList>
            <person name="Navarro D."/>
            <person name="Drula E."/>
            <person name="Chaduli D."/>
            <person name="Cazenave R."/>
            <person name="Ahrendt S."/>
            <person name="Wang J."/>
            <person name="Lipzen A."/>
            <person name="Daum C."/>
            <person name="Barry K."/>
            <person name="Grigoriev I.V."/>
            <person name="Favel A."/>
            <person name="Rosso M.N."/>
            <person name="Martin F."/>
        </authorList>
    </citation>
    <scope>NUCLEOTIDE SEQUENCE [LARGE SCALE GENOMIC DNA]</scope>
    <source>
        <strain evidence="2 3">CIRM-BRFM 2984</strain>
    </source>
</reference>
<dbReference type="Proteomes" id="UP001362999">
    <property type="component" value="Unassembled WGS sequence"/>
</dbReference>
<sequence length="273" mass="30861">MDPILPPELEREIFELAARQDQSIVPPLLTVCHRVRSWVEPLLYRVLLVSSYQVPALVALKSKPAAFKKTAVRHVFIESYKGETRAQDLLSELTEIESGAPSRPRYPAHPKAQSTPAGNLPARGLTASEWARATLPRPVFLTVTHFELYYEPDHSDPQSWEDWSTLASLPALTHLCLTRCLADGTFRPVVKYCQALKVLIAGFWDMYLKYEATKFAENLVVKDPRVVVMVFPTFKQNWVLGARGGSDFWARADAFLAGKMRKEIDSSVYLLDE</sequence>
<comment type="caution">
    <text evidence="2">The sequence shown here is derived from an EMBL/GenBank/DDBJ whole genome shotgun (WGS) entry which is preliminary data.</text>
</comment>
<name>A0AAW0CZF6_9AGAR</name>
<accession>A0AAW0CZF6</accession>
<evidence type="ECO:0000313" key="2">
    <source>
        <dbReference type="EMBL" id="KAK7045263.1"/>
    </source>
</evidence>
<evidence type="ECO:0000313" key="3">
    <source>
        <dbReference type="Proteomes" id="UP001362999"/>
    </source>
</evidence>
<proteinExistence type="predicted"/>
<dbReference type="AlphaFoldDB" id="A0AAW0CZF6"/>